<dbReference type="InterPro" id="IPR051697">
    <property type="entry name" value="Patched_domain-protein"/>
</dbReference>
<evidence type="ECO:0000256" key="6">
    <source>
        <dbReference type="ARBA" id="ARBA00023136"/>
    </source>
</evidence>
<dbReference type="SUPFAM" id="SSF82866">
    <property type="entry name" value="Multidrug efflux transporter AcrB transmembrane domain"/>
    <property type="match status" value="2"/>
</dbReference>
<name>A0A0N4TUZ7_BRUPA</name>
<feature type="transmembrane region" description="Helical" evidence="8">
    <location>
        <begin position="806"/>
        <end position="826"/>
    </location>
</feature>
<dbReference type="InterPro" id="IPR003392">
    <property type="entry name" value="PTHD_SSD"/>
</dbReference>
<reference evidence="10 11" key="2">
    <citation type="submission" date="2018-11" db="EMBL/GenBank/DDBJ databases">
        <authorList>
            <consortium name="Pathogen Informatics"/>
        </authorList>
    </citation>
    <scope>NUCLEOTIDE SEQUENCE [LARGE SCALE GENOMIC DNA]</scope>
</reference>
<dbReference type="GO" id="GO:0018996">
    <property type="term" value="P:molting cycle, collagen and cuticulin-based cuticle"/>
    <property type="evidence" value="ECO:0007669"/>
    <property type="project" value="TreeGrafter"/>
</dbReference>
<evidence type="ECO:0000256" key="3">
    <source>
        <dbReference type="ARBA" id="ARBA00022475"/>
    </source>
</evidence>
<dbReference type="AlphaFoldDB" id="A0A0N4TUZ7"/>
<feature type="transmembrane region" description="Helical" evidence="8">
    <location>
        <begin position="909"/>
        <end position="935"/>
    </location>
</feature>
<reference evidence="12" key="1">
    <citation type="submission" date="2017-02" db="UniProtKB">
        <authorList>
            <consortium name="WormBaseParasite"/>
        </authorList>
    </citation>
    <scope>IDENTIFICATION</scope>
</reference>
<feature type="transmembrane region" description="Helical" evidence="8">
    <location>
        <begin position="876"/>
        <end position="897"/>
    </location>
</feature>
<proteinExistence type="inferred from homology"/>
<dbReference type="Pfam" id="PF02460">
    <property type="entry name" value="Patched"/>
    <property type="match status" value="1"/>
</dbReference>
<dbReference type="FunFam" id="1.20.1640.10:FF:000013">
    <property type="entry name" value="PaTched Related family"/>
    <property type="match status" value="1"/>
</dbReference>
<keyword evidence="4 8" id="KW-0812">Transmembrane</keyword>
<evidence type="ECO:0000259" key="9">
    <source>
        <dbReference type="PROSITE" id="PS50156"/>
    </source>
</evidence>
<keyword evidence="3" id="KW-1003">Cell membrane</keyword>
<feature type="domain" description="SSD" evidence="9">
    <location>
        <begin position="318"/>
        <end position="462"/>
    </location>
</feature>
<feature type="transmembrane region" description="Helical" evidence="8">
    <location>
        <begin position="437"/>
        <end position="462"/>
    </location>
</feature>
<keyword evidence="5 8" id="KW-1133">Transmembrane helix</keyword>
<dbReference type="PANTHER" id="PTHR10796">
    <property type="entry name" value="PATCHED-RELATED"/>
    <property type="match status" value="1"/>
</dbReference>
<evidence type="ECO:0000256" key="2">
    <source>
        <dbReference type="ARBA" id="ARBA00005585"/>
    </source>
</evidence>
<dbReference type="PROSITE" id="PS50156">
    <property type="entry name" value="SSD"/>
    <property type="match status" value="1"/>
</dbReference>
<feature type="transmembrane region" description="Helical" evidence="8">
    <location>
        <begin position="781"/>
        <end position="800"/>
    </location>
</feature>
<evidence type="ECO:0000256" key="1">
    <source>
        <dbReference type="ARBA" id="ARBA00004651"/>
    </source>
</evidence>
<feature type="transmembrane region" description="Helical" evidence="8">
    <location>
        <begin position="402"/>
        <end position="425"/>
    </location>
</feature>
<gene>
    <name evidence="10" type="ORF">BPAG_LOCUS12602</name>
</gene>
<feature type="transmembrane region" description="Helical" evidence="8">
    <location>
        <begin position="27"/>
        <end position="49"/>
    </location>
</feature>
<protein>
    <submittedName>
        <fullName evidence="12">SSD domain-containing protein</fullName>
    </submittedName>
</protein>
<evidence type="ECO:0000256" key="8">
    <source>
        <dbReference type="SAM" id="Phobius"/>
    </source>
</evidence>
<evidence type="ECO:0000313" key="11">
    <source>
        <dbReference type="Proteomes" id="UP000278627"/>
    </source>
</evidence>
<keyword evidence="6 8" id="KW-0472">Membrane</keyword>
<dbReference type="WBParaSite" id="BPAG_0001264001-mRNA-1">
    <property type="protein sequence ID" value="BPAG_0001264001-mRNA-1"/>
    <property type="gene ID" value="BPAG_0001264001"/>
</dbReference>
<dbReference type="GO" id="GO:0005886">
    <property type="term" value="C:plasma membrane"/>
    <property type="evidence" value="ECO:0007669"/>
    <property type="project" value="UniProtKB-SubCell"/>
</dbReference>
<comment type="subcellular location">
    <subcellularLocation>
        <location evidence="1">Cell membrane</location>
        <topology evidence="1">Multi-pass membrane protein</topology>
    </subcellularLocation>
</comment>
<evidence type="ECO:0000313" key="10">
    <source>
        <dbReference type="EMBL" id="VDN93788.1"/>
    </source>
</evidence>
<organism evidence="12">
    <name type="scientific">Brugia pahangi</name>
    <name type="common">Filarial nematode worm</name>
    <dbReference type="NCBI Taxonomy" id="6280"/>
    <lineage>
        <taxon>Eukaryota</taxon>
        <taxon>Metazoa</taxon>
        <taxon>Ecdysozoa</taxon>
        <taxon>Nematoda</taxon>
        <taxon>Chromadorea</taxon>
        <taxon>Rhabditida</taxon>
        <taxon>Spirurina</taxon>
        <taxon>Spiruromorpha</taxon>
        <taxon>Filarioidea</taxon>
        <taxon>Onchocercidae</taxon>
        <taxon>Brugia</taxon>
    </lineage>
</organism>
<keyword evidence="11" id="KW-1185">Reference proteome</keyword>
<dbReference type="EMBL" id="UZAD01013306">
    <property type="protein sequence ID" value="VDN93788.1"/>
    <property type="molecule type" value="Genomic_DNA"/>
</dbReference>
<dbReference type="Gene3D" id="1.20.1640.10">
    <property type="entry name" value="Multidrug efflux transporter AcrB transmembrane domain"/>
    <property type="match status" value="2"/>
</dbReference>
<feature type="transmembrane region" description="Helical" evidence="8">
    <location>
        <begin position="833"/>
        <end position="856"/>
    </location>
</feature>
<evidence type="ECO:0000256" key="4">
    <source>
        <dbReference type="ARBA" id="ARBA00022692"/>
    </source>
</evidence>
<evidence type="ECO:0000256" key="5">
    <source>
        <dbReference type="ARBA" id="ARBA00022989"/>
    </source>
</evidence>
<dbReference type="GO" id="GO:0030659">
    <property type="term" value="C:cytoplasmic vesicle membrane"/>
    <property type="evidence" value="ECO:0007669"/>
    <property type="project" value="TreeGrafter"/>
</dbReference>
<sequence>MRYHLPTLDKKLAKLFAWYTSNYLVDYYPIFIAFPILLTTILGIGFIWINELTLLDARKLYTPTSAPAWKEEKIMRELWPIRFNEFLPERTFEWNRFLYVIVHGRKYPNGTFPNILNDSYLNEIELLERSIAENVSCVMKDEWLTNVTANFGSKFYFQNLCLNWYGECYRQTNLIKLLQNRNELEKHGITITYPRANTNGTPLYLAYNIGGVQVDENDTVKSVKGMRLWYFLRFDQPQIDEMAIAWEDAAAKFITDNFTNNNSLIEIHIQHSRTIDLGLTRNANRLKPYFIVTIVVLILVSTLNSMEWKFCNDDGKNFVRIDWLRSKPMLAICGVLSSTLAIISGIGLLLWFGMFFAEITLIAPFLVLSIGVDDMFITVGAWHDAEKIYPGNDYASLKARMINTLSESAVAIFITSFTDVLSFAIGCFTDIIAVRGFCAMTSACMFFTFFYQITFFAAMLVISDKIQMTERNNCIPCLKIADHIDNSMKVWNFTEKNAIGNENNKKLKNTKCYDKEIITSDNHKSYHSGNAYTEILPTKTKGSKKLSSKAMSRMRLFFRNIYVPILLDKRTKCIVLLLFIIYFILAIHGIMGMKQGLDYDKLLIETDPIVRTIAIELELFHGGDQINIAIVKAPDMTKPMNRKRVDQMVHEFEHMIFGIGPKATQLWTREYQKYANITGAYLYNDHQSWVQGVYQWSQLFAFYKLWAQDFVWENENDPQNLRMKSFRFRIGLSALNNPSDLIIESRTLREIASKYSDMEIYTYEYSRMIADQLNIILPNTLLNDSIAIIVLVIISLLFIPNPICTFWIFIAIITIDIGVIGFLSLWNVKLDPISMITLIMAIGFSIEYCAHITYAFVSNPNKVTPFERCIEAMEKLAFPIIYGSMSTIFGVTILAFINSYMILVFFKTIFLVIIIGVFHALILLPIILSITAPMIDQITQKFCGLVENLNEKDTHTSIPEIVTNIH</sequence>
<dbReference type="Proteomes" id="UP000278627">
    <property type="component" value="Unassembled WGS sequence"/>
</dbReference>
<feature type="transmembrane region" description="Helical" evidence="8">
    <location>
        <begin position="289"/>
        <end position="308"/>
    </location>
</feature>
<comment type="similarity">
    <text evidence="2">Belongs to the patched family.</text>
</comment>
<feature type="transmembrane region" description="Helical" evidence="8">
    <location>
        <begin position="359"/>
        <end position="382"/>
    </location>
</feature>
<keyword evidence="7" id="KW-0325">Glycoprotein</keyword>
<dbReference type="PANTHER" id="PTHR10796:SF91">
    <property type="entry name" value="SSD DOMAIN-CONTAINING PROTEIN"/>
    <property type="match status" value="1"/>
</dbReference>
<evidence type="ECO:0000313" key="12">
    <source>
        <dbReference type="WBParaSite" id="BPAG_0001264001-mRNA-1"/>
    </source>
</evidence>
<accession>A0A0N4TUZ7</accession>
<feature type="transmembrane region" description="Helical" evidence="8">
    <location>
        <begin position="328"/>
        <end position="352"/>
    </location>
</feature>
<feature type="transmembrane region" description="Helical" evidence="8">
    <location>
        <begin position="574"/>
        <end position="593"/>
    </location>
</feature>
<dbReference type="InterPro" id="IPR000731">
    <property type="entry name" value="SSD"/>
</dbReference>
<dbReference type="GO" id="GO:0006897">
    <property type="term" value="P:endocytosis"/>
    <property type="evidence" value="ECO:0007669"/>
    <property type="project" value="TreeGrafter"/>
</dbReference>
<evidence type="ECO:0000256" key="7">
    <source>
        <dbReference type="ARBA" id="ARBA00023180"/>
    </source>
</evidence>